<reference evidence="7 8" key="1">
    <citation type="journal article" date="2016" name="Nat. Commun.">
        <title>Thousands of microbial genomes shed light on interconnected biogeochemical processes in an aquifer system.</title>
        <authorList>
            <person name="Anantharaman K."/>
            <person name="Brown C.T."/>
            <person name="Hug L.A."/>
            <person name="Sharon I."/>
            <person name="Castelle C.J."/>
            <person name="Probst A.J."/>
            <person name="Thomas B.C."/>
            <person name="Singh A."/>
            <person name="Wilkins M.J."/>
            <person name="Karaoz U."/>
            <person name="Brodie E.L."/>
            <person name="Williams K.H."/>
            <person name="Hubbard S.S."/>
            <person name="Banfield J.F."/>
        </authorList>
    </citation>
    <scope>NUCLEOTIDE SEQUENCE [LARGE SCALE GENOMIC DNA]</scope>
</reference>
<dbReference type="EMBL" id="MHQO01000005">
    <property type="protein sequence ID" value="OHA07672.1"/>
    <property type="molecule type" value="Genomic_DNA"/>
</dbReference>
<name>A0A1G2LA04_9BACT</name>
<dbReference type="InterPro" id="IPR023353">
    <property type="entry name" value="LemA-like_dom_sf"/>
</dbReference>
<dbReference type="AlphaFoldDB" id="A0A1G2LA04"/>
<evidence type="ECO:0000256" key="1">
    <source>
        <dbReference type="ARBA" id="ARBA00004167"/>
    </source>
</evidence>
<evidence type="ECO:0000256" key="3">
    <source>
        <dbReference type="ARBA" id="ARBA00022692"/>
    </source>
</evidence>
<evidence type="ECO:0000256" key="4">
    <source>
        <dbReference type="ARBA" id="ARBA00022989"/>
    </source>
</evidence>
<evidence type="ECO:0000256" key="6">
    <source>
        <dbReference type="SAM" id="Phobius"/>
    </source>
</evidence>
<evidence type="ECO:0000256" key="5">
    <source>
        <dbReference type="ARBA" id="ARBA00023136"/>
    </source>
</evidence>
<comment type="subcellular location">
    <subcellularLocation>
        <location evidence="1">Membrane</location>
        <topology evidence="1">Single-pass membrane protein</topology>
    </subcellularLocation>
</comment>
<keyword evidence="4 6" id="KW-1133">Transmembrane helix</keyword>
<organism evidence="7 8">
    <name type="scientific">Candidatus Sungbacteria bacterium RIFCSPLOWO2_01_FULL_47_10</name>
    <dbReference type="NCBI Taxonomy" id="1802276"/>
    <lineage>
        <taxon>Bacteria</taxon>
        <taxon>Candidatus Sungiibacteriota</taxon>
    </lineage>
</organism>
<protein>
    <recommendedName>
        <fullName evidence="9">LemA family protein</fullName>
    </recommendedName>
</protein>
<dbReference type="Proteomes" id="UP000177982">
    <property type="component" value="Unassembled WGS sequence"/>
</dbReference>
<keyword evidence="5 6" id="KW-0472">Membrane</keyword>
<accession>A0A1G2LA04</accession>
<dbReference type="GO" id="GO:0016020">
    <property type="term" value="C:membrane"/>
    <property type="evidence" value="ECO:0007669"/>
    <property type="project" value="UniProtKB-SubCell"/>
</dbReference>
<dbReference type="PANTHER" id="PTHR34478">
    <property type="entry name" value="PROTEIN LEMA"/>
    <property type="match status" value="1"/>
</dbReference>
<evidence type="ECO:0000313" key="7">
    <source>
        <dbReference type="EMBL" id="OHA07672.1"/>
    </source>
</evidence>
<proteinExistence type="inferred from homology"/>
<dbReference type="PANTHER" id="PTHR34478:SF1">
    <property type="entry name" value="PROTEIN LEMA"/>
    <property type="match status" value="1"/>
</dbReference>
<keyword evidence="3 6" id="KW-0812">Transmembrane</keyword>
<sequence length="183" mass="20508">MSPIYVAVAIIAVIVIGVIAIYNALIRGKQRIEEAWSDIEVQLKRRYDLIPNVIETVKGYATHEKGVLENVTNARTAAMGAKTAEEHAKAENMLSSTLKTLFAVSENYPDLKANANFLDLQRELADTENKIQASRRFYNGNVRDFNIKIDSFPSNLVASMFGFIKAEFFDMDEGEKAVPQVKF</sequence>
<evidence type="ECO:0000313" key="8">
    <source>
        <dbReference type="Proteomes" id="UP000177982"/>
    </source>
</evidence>
<evidence type="ECO:0008006" key="9">
    <source>
        <dbReference type="Google" id="ProtNLM"/>
    </source>
</evidence>
<comment type="caution">
    <text evidence="7">The sequence shown here is derived from an EMBL/GenBank/DDBJ whole genome shotgun (WGS) entry which is preliminary data.</text>
</comment>
<dbReference type="SUPFAM" id="SSF140478">
    <property type="entry name" value="LemA-like"/>
    <property type="match status" value="1"/>
</dbReference>
<dbReference type="Gene3D" id="1.20.1440.20">
    <property type="entry name" value="LemA-like domain"/>
    <property type="match status" value="1"/>
</dbReference>
<gene>
    <name evidence="7" type="ORF">A2934_05855</name>
</gene>
<dbReference type="InterPro" id="IPR007156">
    <property type="entry name" value="MamQ_LemA"/>
</dbReference>
<dbReference type="Pfam" id="PF04011">
    <property type="entry name" value="LemA"/>
    <property type="match status" value="1"/>
</dbReference>
<evidence type="ECO:0000256" key="2">
    <source>
        <dbReference type="ARBA" id="ARBA00008854"/>
    </source>
</evidence>
<comment type="similarity">
    <text evidence="2">Belongs to the LemA family.</text>
</comment>
<feature type="transmembrane region" description="Helical" evidence="6">
    <location>
        <begin position="6"/>
        <end position="25"/>
    </location>
</feature>